<feature type="chain" id="PRO_5014975609" description="DUF4412 domain-containing protein" evidence="1">
    <location>
        <begin position="20"/>
        <end position="218"/>
    </location>
</feature>
<dbReference type="OrthoDB" id="1377129at2"/>
<evidence type="ECO:0000256" key="1">
    <source>
        <dbReference type="SAM" id="SignalP"/>
    </source>
</evidence>
<accession>A0A2N3IJF7</accession>
<name>A0A2N3IJF7_9BACT</name>
<proteinExistence type="predicted"/>
<feature type="signal peptide" evidence="1">
    <location>
        <begin position="1"/>
        <end position="19"/>
    </location>
</feature>
<dbReference type="RefSeq" id="WP_133121479.1">
    <property type="nucleotide sequence ID" value="NZ_NKXO01000006.1"/>
</dbReference>
<keyword evidence="1" id="KW-0732">Signal</keyword>
<sequence length="218" mass="25757">MKKCLLFLSLWACAMLSKAQIFEGYIKYAHRVEVTDTTLQKNDFLIAYEFGSKSTLYIKGGNYYWKFDDCKREYQIYLNNTATLYDKFPKNDTLFSSSATFENEVIVQMDTKKSQVNVLGEPCELLTVKSKFIREQQIRGRMFYFSKKYPLHPDFLKNFKMNNNNEIFAKMGYVPLRFVFIYPGFRVTYFATEIKRTKVEDSLFDISKKKVKSLAIKK</sequence>
<keyword evidence="3" id="KW-1185">Reference proteome</keyword>
<evidence type="ECO:0008006" key="4">
    <source>
        <dbReference type="Google" id="ProtNLM"/>
    </source>
</evidence>
<dbReference type="AlphaFoldDB" id="A0A2N3IJF7"/>
<organism evidence="2 3">
    <name type="scientific">Raineya orbicola</name>
    <dbReference type="NCBI Taxonomy" id="2016530"/>
    <lineage>
        <taxon>Bacteria</taxon>
        <taxon>Pseudomonadati</taxon>
        <taxon>Bacteroidota</taxon>
        <taxon>Cytophagia</taxon>
        <taxon>Cytophagales</taxon>
        <taxon>Raineyaceae</taxon>
        <taxon>Raineya</taxon>
    </lineage>
</organism>
<evidence type="ECO:0000313" key="2">
    <source>
        <dbReference type="EMBL" id="PKQ70465.1"/>
    </source>
</evidence>
<gene>
    <name evidence="2" type="ORF">Rain11_0548</name>
</gene>
<reference evidence="2 3" key="1">
    <citation type="submission" date="2017-06" db="EMBL/GenBank/DDBJ databases">
        <title>Raineya orbicola gen. nov., sp. nov. a slightly thermophilic bacterium of the phylum Bacteroidetes and the description of Raineyaceae fam. nov.</title>
        <authorList>
            <person name="Albuquerque L."/>
            <person name="Polonia A.R.M."/>
            <person name="Barroso C."/>
            <person name="Froufe H.J.C."/>
            <person name="Lage O."/>
            <person name="Lobo-Da-Cunha A."/>
            <person name="Egas C."/>
            <person name="Da Costa M.S."/>
        </authorList>
    </citation>
    <scope>NUCLEOTIDE SEQUENCE [LARGE SCALE GENOMIC DNA]</scope>
    <source>
        <strain evidence="2 3">SPSPC-11</strain>
    </source>
</reference>
<protein>
    <recommendedName>
        <fullName evidence="4">DUF4412 domain-containing protein</fullName>
    </recommendedName>
</protein>
<dbReference type="Proteomes" id="UP000233387">
    <property type="component" value="Unassembled WGS sequence"/>
</dbReference>
<evidence type="ECO:0000313" key="3">
    <source>
        <dbReference type="Proteomes" id="UP000233387"/>
    </source>
</evidence>
<dbReference type="EMBL" id="NKXO01000006">
    <property type="protein sequence ID" value="PKQ70465.1"/>
    <property type="molecule type" value="Genomic_DNA"/>
</dbReference>
<comment type="caution">
    <text evidence="2">The sequence shown here is derived from an EMBL/GenBank/DDBJ whole genome shotgun (WGS) entry which is preliminary data.</text>
</comment>